<feature type="region of interest" description="Disordered" evidence="1">
    <location>
        <begin position="140"/>
        <end position="193"/>
    </location>
</feature>
<dbReference type="EMBL" id="HBIO01031168">
    <property type="protein sequence ID" value="CAE0479040.1"/>
    <property type="molecule type" value="Transcribed_RNA"/>
</dbReference>
<feature type="region of interest" description="Disordered" evidence="1">
    <location>
        <begin position="82"/>
        <end position="111"/>
    </location>
</feature>
<evidence type="ECO:0000313" key="2">
    <source>
        <dbReference type="EMBL" id="CAE0479040.1"/>
    </source>
</evidence>
<feature type="compositionally biased region" description="Low complexity" evidence="1">
    <location>
        <begin position="176"/>
        <end position="185"/>
    </location>
</feature>
<feature type="compositionally biased region" description="Basic and acidic residues" evidence="1">
    <location>
        <begin position="92"/>
        <end position="101"/>
    </location>
</feature>
<evidence type="ECO:0000256" key="1">
    <source>
        <dbReference type="SAM" id="MobiDB-lite"/>
    </source>
</evidence>
<reference evidence="2" key="1">
    <citation type="submission" date="2021-01" db="EMBL/GenBank/DDBJ databases">
        <authorList>
            <person name="Corre E."/>
            <person name="Pelletier E."/>
            <person name="Niang G."/>
            <person name="Scheremetjew M."/>
            <person name="Finn R."/>
            <person name="Kale V."/>
            <person name="Holt S."/>
            <person name="Cochrane G."/>
            <person name="Meng A."/>
            <person name="Brown T."/>
            <person name="Cohen L."/>
        </authorList>
    </citation>
    <scope>NUCLEOTIDE SEQUENCE</scope>
    <source>
        <strain evidence="2">MM31A-1</strain>
    </source>
</reference>
<organism evidence="2">
    <name type="scientific">Chaetoceros debilis</name>
    <dbReference type="NCBI Taxonomy" id="122233"/>
    <lineage>
        <taxon>Eukaryota</taxon>
        <taxon>Sar</taxon>
        <taxon>Stramenopiles</taxon>
        <taxon>Ochrophyta</taxon>
        <taxon>Bacillariophyta</taxon>
        <taxon>Coscinodiscophyceae</taxon>
        <taxon>Chaetocerotophycidae</taxon>
        <taxon>Chaetocerotales</taxon>
        <taxon>Chaetocerotaceae</taxon>
        <taxon>Chaetoceros</taxon>
    </lineage>
</organism>
<proteinExistence type="predicted"/>
<name>A0A7S3VG78_9STRA</name>
<accession>A0A7S3VG78</accession>
<protein>
    <submittedName>
        <fullName evidence="2">Uncharacterized protein</fullName>
    </submittedName>
</protein>
<dbReference type="AlphaFoldDB" id="A0A7S3VG78"/>
<gene>
    <name evidence="2" type="ORF">CDEB00056_LOCUS23893</name>
</gene>
<sequence>MNIHQSTIPRSSVDSKISYQRVSSIPIIERTPLKMKSSMSMLSLTTPAPTRSILMFPPLLRIRKKPRIDFVSDREASMFTLPLPFDDDEDDRTTRRDAPEPKRRKGISNNKFIPSLPKASFRLRIRQRLRHPLDTADEEYAHYGPVSASSKSKLMTEKNEQIAPPKPATSLKRNSHSFSDSSQDSFKPHAVAA</sequence>